<keyword evidence="3" id="KW-1185">Reference proteome</keyword>
<dbReference type="OrthoDB" id="4474617at2759"/>
<feature type="domain" description="F-box" evidence="1">
    <location>
        <begin position="1"/>
        <end position="52"/>
    </location>
</feature>
<dbReference type="Pfam" id="PF12937">
    <property type="entry name" value="F-box-like"/>
    <property type="match status" value="1"/>
</dbReference>
<comment type="caution">
    <text evidence="2">The sequence shown here is derived from an EMBL/GenBank/DDBJ whole genome shotgun (WGS) entry which is preliminary data.</text>
</comment>
<dbReference type="GeneID" id="38130599"/>
<dbReference type="RefSeq" id="XP_026616527.1">
    <property type="nucleotide sequence ID" value="XM_026762244.1"/>
</dbReference>
<gene>
    <name evidence="2" type="ORF">CDV56_108625</name>
</gene>
<reference evidence="2" key="1">
    <citation type="submission" date="2018-08" db="EMBL/GenBank/DDBJ databases">
        <title>Draft genome sequence of azole-resistant Aspergillus thermomutatus (Neosartorya pseudofischeri) strain HMR AF 39, isolated from a human nasal aspirate.</title>
        <authorList>
            <person name="Parent-Michaud M."/>
            <person name="Dufresne P.J."/>
            <person name="Fournier E."/>
            <person name="Martineau C."/>
            <person name="Moreira S."/>
            <person name="Perkins V."/>
            <person name="De Repentigny L."/>
            <person name="Dufresne S.F."/>
        </authorList>
    </citation>
    <scope>NUCLEOTIDE SEQUENCE [LARGE SCALE GENOMIC DNA]</scope>
    <source>
        <strain evidence="2">HMR AF 39</strain>
    </source>
</reference>
<organism evidence="2 3">
    <name type="scientific">Aspergillus thermomutatus</name>
    <name type="common">Neosartorya pseudofischeri</name>
    <dbReference type="NCBI Taxonomy" id="41047"/>
    <lineage>
        <taxon>Eukaryota</taxon>
        <taxon>Fungi</taxon>
        <taxon>Dikarya</taxon>
        <taxon>Ascomycota</taxon>
        <taxon>Pezizomycotina</taxon>
        <taxon>Eurotiomycetes</taxon>
        <taxon>Eurotiomycetidae</taxon>
        <taxon>Eurotiales</taxon>
        <taxon>Aspergillaceae</taxon>
        <taxon>Aspergillus</taxon>
        <taxon>Aspergillus subgen. Fumigati</taxon>
    </lineage>
</organism>
<evidence type="ECO:0000313" key="2">
    <source>
        <dbReference type="EMBL" id="RHZ61826.1"/>
    </source>
</evidence>
<evidence type="ECO:0000259" key="1">
    <source>
        <dbReference type="PROSITE" id="PS50181"/>
    </source>
</evidence>
<evidence type="ECO:0000313" key="3">
    <source>
        <dbReference type="Proteomes" id="UP000215305"/>
    </source>
</evidence>
<dbReference type="AlphaFoldDB" id="A0A397HJR4"/>
<dbReference type="EMBL" id="NKHU02000042">
    <property type="protein sequence ID" value="RHZ61826.1"/>
    <property type="molecule type" value="Genomic_DNA"/>
</dbReference>
<dbReference type="InterPro" id="IPR036047">
    <property type="entry name" value="F-box-like_dom_sf"/>
</dbReference>
<sequence>MMNLVDLPTEILVQVFASLDSLRDAANLSKTCRQFDLLINDTRNMGLIFDAIADNILLPETPDTAWLETHFGPDCLWKPSRSEIAPRISHAKTLEFLTTIGFPDRSTGLHGVDLQHLRKNIEQGKHETWLCVHNGPRGQNWTVRDPEAHYTLGFVGQQKVIVGSTNGNIITYTLSVRDLGHWPMGATSIISFLVLLGTAVSSRDAIKELIQRSSDPLKLAVGVWFLEKVYFKMNQYDVFLDKGSRFWWELLFDGMDYNEISRGPHTMRWEVAANLSFFQANIVMPKNPDSAWLKTHFRVEKLKTPDARVLAMIEHVETRTFLSTVGFPDFSTRTAHLSSKHMLGRFSHGINTSAFNADIRDEDPPMLAGSIFFFGATIECGVFFGTGKGDVIFCVFPGASRTPVTDKHLCLGSAATSVSSFLVLLGTFLEFRRQVQEVIDLCTLSELQPRLYIYQIFLRRVYERMREYGDLPERYDSFWHDICGNFNPDSPFFHKKVDHGSNEMN</sequence>
<proteinExistence type="predicted"/>
<dbReference type="SUPFAM" id="SSF81383">
    <property type="entry name" value="F-box domain"/>
    <property type="match status" value="1"/>
</dbReference>
<dbReference type="Proteomes" id="UP000215305">
    <property type="component" value="Unassembled WGS sequence"/>
</dbReference>
<accession>A0A397HJR4</accession>
<dbReference type="PROSITE" id="PS50181">
    <property type="entry name" value="FBOX"/>
    <property type="match status" value="1"/>
</dbReference>
<dbReference type="InterPro" id="IPR001810">
    <property type="entry name" value="F-box_dom"/>
</dbReference>
<dbReference type="VEuPathDB" id="FungiDB:CDV56_108625"/>
<protein>
    <recommendedName>
        <fullName evidence="1">F-box domain-containing protein</fullName>
    </recommendedName>
</protein>
<name>A0A397HJR4_ASPTH</name>